<reference evidence="5 6" key="1">
    <citation type="submission" date="2016-10" db="EMBL/GenBank/DDBJ databases">
        <authorList>
            <person name="de Groot N.N."/>
        </authorList>
    </citation>
    <scope>NUCLEOTIDE SEQUENCE [LARGE SCALE GENOMIC DNA]</scope>
    <source>
        <strain evidence="5 6">DSM 44778</strain>
    </source>
</reference>
<dbReference type="GO" id="GO:0032259">
    <property type="term" value="P:methylation"/>
    <property type="evidence" value="ECO:0007669"/>
    <property type="project" value="UniProtKB-KW"/>
</dbReference>
<dbReference type="GO" id="GO:0003723">
    <property type="term" value="F:RNA binding"/>
    <property type="evidence" value="ECO:0007669"/>
    <property type="project" value="InterPro"/>
</dbReference>
<sequence>MTMNKKVIQITSSHNEQMKRWKKLHSRKGRMKYQALLVEGEHLVSEAIRAQVPIRSLIVDEKQEEKVKQLNTSAPIYMLSSSLFHSLMETESPQGIAAEIHMKEWKEEELLAHAPSRSIFLLLDAIQDPGNLGTILRTAEAAGVTGVFIGKGTVDPYNPKVVRAAMGSIFRLPLVQVDLSLCLPRLKERGIHIIGTSPHAGKWHFEYTFPSKVAILLGNEGRGVDPALFSFVDEQVMIPMPGGTESLNVAITSAILLYERIRQQYLRG</sequence>
<gene>
    <name evidence="5" type="ORF">SAMN05421852_10271</name>
</gene>
<dbReference type="PANTHER" id="PTHR43191:SF2">
    <property type="entry name" value="RRNA METHYLTRANSFERASE 3, MITOCHONDRIAL"/>
    <property type="match status" value="1"/>
</dbReference>
<evidence type="ECO:0000313" key="5">
    <source>
        <dbReference type="EMBL" id="SFI80736.1"/>
    </source>
</evidence>
<keyword evidence="6" id="KW-1185">Reference proteome</keyword>
<feature type="domain" description="RNA 2-O ribose methyltransferase substrate binding" evidence="4">
    <location>
        <begin position="37"/>
        <end position="106"/>
    </location>
</feature>
<dbReference type="SUPFAM" id="SSF55315">
    <property type="entry name" value="L30e-like"/>
    <property type="match status" value="1"/>
</dbReference>
<dbReference type="InterPro" id="IPR051259">
    <property type="entry name" value="rRNA_Methyltransferase"/>
</dbReference>
<dbReference type="InterPro" id="IPR053888">
    <property type="entry name" value="MRM3-like_sub_bind"/>
</dbReference>
<dbReference type="CDD" id="cd18095">
    <property type="entry name" value="SpoU-like_rRNA-MTase"/>
    <property type="match status" value="1"/>
</dbReference>
<dbReference type="Pfam" id="PF00588">
    <property type="entry name" value="SpoU_methylase"/>
    <property type="match status" value="1"/>
</dbReference>
<evidence type="ECO:0000256" key="1">
    <source>
        <dbReference type="ARBA" id="ARBA00007228"/>
    </source>
</evidence>
<dbReference type="InterPro" id="IPR029026">
    <property type="entry name" value="tRNA_m1G_MTases_N"/>
</dbReference>
<dbReference type="Gene3D" id="3.30.1330.30">
    <property type="match status" value="1"/>
</dbReference>
<name>A0A1I3L8A4_9BACL</name>
<evidence type="ECO:0000259" key="4">
    <source>
        <dbReference type="SMART" id="SM00967"/>
    </source>
</evidence>
<evidence type="ECO:0000256" key="2">
    <source>
        <dbReference type="ARBA" id="ARBA00022603"/>
    </source>
</evidence>
<evidence type="ECO:0000256" key="3">
    <source>
        <dbReference type="ARBA" id="ARBA00022679"/>
    </source>
</evidence>
<dbReference type="InterPro" id="IPR013123">
    <property type="entry name" value="SpoU_subst-bd"/>
</dbReference>
<evidence type="ECO:0000313" key="6">
    <source>
        <dbReference type="Proteomes" id="UP000199545"/>
    </source>
</evidence>
<protein>
    <submittedName>
        <fullName evidence="5">RNA methyltransferase, TrmH family</fullName>
    </submittedName>
</protein>
<dbReference type="EMBL" id="FORR01000002">
    <property type="protein sequence ID" value="SFI80736.1"/>
    <property type="molecule type" value="Genomic_DNA"/>
</dbReference>
<dbReference type="OrthoDB" id="9794400at2"/>
<dbReference type="Proteomes" id="UP000199545">
    <property type="component" value="Unassembled WGS sequence"/>
</dbReference>
<dbReference type="PANTHER" id="PTHR43191">
    <property type="entry name" value="RRNA METHYLTRANSFERASE 3"/>
    <property type="match status" value="1"/>
</dbReference>
<dbReference type="Gene3D" id="3.40.1280.10">
    <property type="match status" value="1"/>
</dbReference>
<dbReference type="STRING" id="46223.SAMN05421852_10271"/>
<dbReference type="InterPro" id="IPR029064">
    <property type="entry name" value="Ribosomal_eL30-like_sf"/>
</dbReference>
<dbReference type="SUPFAM" id="SSF75217">
    <property type="entry name" value="alpha/beta knot"/>
    <property type="match status" value="1"/>
</dbReference>
<keyword evidence="3 5" id="KW-0808">Transferase</keyword>
<comment type="similarity">
    <text evidence="1">Belongs to the class IV-like SAM-binding methyltransferase superfamily. RNA methyltransferase TrmH family.</text>
</comment>
<dbReference type="InterPro" id="IPR029028">
    <property type="entry name" value="Alpha/beta_knot_MTases"/>
</dbReference>
<organism evidence="5 6">
    <name type="scientific">Thermoflavimicrobium dichotomicum</name>
    <dbReference type="NCBI Taxonomy" id="46223"/>
    <lineage>
        <taxon>Bacteria</taxon>
        <taxon>Bacillati</taxon>
        <taxon>Bacillota</taxon>
        <taxon>Bacilli</taxon>
        <taxon>Bacillales</taxon>
        <taxon>Thermoactinomycetaceae</taxon>
        <taxon>Thermoflavimicrobium</taxon>
    </lineage>
</organism>
<dbReference type="SMART" id="SM00967">
    <property type="entry name" value="SpoU_sub_bind"/>
    <property type="match status" value="1"/>
</dbReference>
<dbReference type="AlphaFoldDB" id="A0A1I3L8A4"/>
<keyword evidence="2 5" id="KW-0489">Methyltransferase</keyword>
<dbReference type="GO" id="GO:0008173">
    <property type="term" value="F:RNA methyltransferase activity"/>
    <property type="evidence" value="ECO:0007669"/>
    <property type="project" value="InterPro"/>
</dbReference>
<dbReference type="Pfam" id="PF22435">
    <property type="entry name" value="MRM3-like_sub_bind"/>
    <property type="match status" value="1"/>
</dbReference>
<dbReference type="InterPro" id="IPR001537">
    <property type="entry name" value="SpoU_MeTrfase"/>
</dbReference>
<accession>A0A1I3L8A4</accession>
<dbReference type="GO" id="GO:0006396">
    <property type="term" value="P:RNA processing"/>
    <property type="evidence" value="ECO:0007669"/>
    <property type="project" value="InterPro"/>
</dbReference>
<dbReference type="GO" id="GO:0005737">
    <property type="term" value="C:cytoplasm"/>
    <property type="evidence" value="ECO:0007669"/>
    <property type="project" value="UniProtKB-ARBA"/>
</dbReference>
<proteinExistence type="inferred from homology"/>